<feature type="domain" description="FAR1" evidence="1">
    <location>
        <begin position="26"/>
        <end position="107"/>
    </location>
</feature>
<comment type="caution">
    <text evidence="2">The sequence shown here is derived from an EMBL/GenBank/DDBJ whole genome shotgun (WGS) entry which is preliminary data.</text>
</comment>
<dbReference type="EMBL" id="CAJVPZ010064724">
    <property type="protein sequence ID" value="CAG8794542.1"/>
    <property type="molecule type" value="Genomic_DNA"/>
</dbReference>
<proteinExistence type="predicted"/>
<sequence>MSTNTNDILIPKKGNTFSTFGEACAFVEKYAAQTNIVTILGRTTKNSEGNSYRQAFFICEKQRSYNGKNEAYTTKRIGCQFVIRLNYRKRSKEFAITKLCLEHNHVIYPNTRKFSINMRKMDQNELGTIEDLHNKGLRTKDIYTILASMSSKYIHKRDVYNAVDRQRQQKLQGLNEIEMLLKTLEHDENIIASIATKPVYNDERDQDGSFIQAIF</sequence>
<protein>
    <submittedName>
        <fullName evidence="2">15048_t:CDS:1</fullName>
    </submittedName>
</protein>
<accession>A0A9N9JW42</accession>
<reference evidence="2" key="1">
    <citation type="submission" date="2021-06" db="EMBL/GenBank/DDBJ databases">
        <authorList>
            <person name="Kallberg Y."/>
            <person name="Tangrot J."/>
            <person name="Rosling A."/>
        </authorList>
    </citation>
    <scope>NUCLEOTIDE SEQUENCE</scope>
    <source>
        <strain evidence="2">IN212</strain>
    </source>
</reference>
<keyword evidence="3" id="KW-1185">Reference proteome</keyword>
<evidence type="ECO:0000313" key="2">
    <source>
        <dbReference type="EMBL" id="CAG8794542.1"/>
    </source>
</evidence>
<dbReference type="AlphaFoldDB" id="A0A9N9JW42"/>
<dbReference type="Pfam" id="PF03101">
    <property type="entry name" value="FAR1"/>
    <property type="match status" value="1"/>
</dbReference>
<gene>
    <name evidence="2" type="ORF">RFULGI_LOCUS17086</name>
</gene>
<dbReference type="PANTHER" id="PTHR31569:SF4">
    <property type="entry name" value="SWIM-TYPE DOMAIN-CONTAINING PROTEIN"/>
    <property type="match status" value="1"/>
</dbReference>
<organism evidence="2 3">
    <name type="scientific">Racocetra fulgida</name>
    <dbReference type="NCBI Taxonomy" id="60492"/>
    <lineage>
        <taxon>Eukaryota</taxon>
        <taxon>Fungi</taxon>
        <taxon>Fungi incertae sedis</taxon>
        <taxon>Mucoromycota</taxon>
        <taxon>Glomeromycotina</taxon>
        <taxon>Glomeromycetes</taxon>
        <taxon>Diversisporales</taxon>
        <taxon>Gigasporaceae</taxon>
        <taxon>Racocetra</taxon>
    </lineage>
</organism>
<evidence type="ECO:0000313" key="3">
    <source>
        <dbReference type="Proteomes" id="UP000789396"/>
    </source>
</evidence>
<evidence type="ECO:0000259" key="1">
    <source>
        <dbReference type="Pfam" id="PF03101"/>
    </source>
</evidence>
<dbReference type="PANTHER" id="PTHR31569">
    <property type="entry name" value="SWIM-TYPE DOMAIN-CONTAINING PROTEIN"/>
    <property type="match status" value="1"/>
</dbReference>
<name>A0A9N9JW42_9GLOM</name>
<dbReference type="InterPro" id="IPR004330">
    <property type="entry name" value="FAR1_DNA_bnd_dom"/>
</dbReference>
<dbReference type="Proteomes" id="UP000789396">
    <property type="component" value="Unassembled WGS sequence"/>
</dbReference>
<dbReference type="InterPro" id="IPR052579">
    <property type="entry name" value="Zinc_finger_SWIM"/>
</dbReference>
<dbReference type="OrthoDB" id="2411511at2759"/>